<evidence type="ECO:0000313" key="3">
    <source>
        <dbReference type="EMBL" id="GAA1995319.1"/>
    </source>
</evidence>
<dbReference type="Gene3D" id="1.10.287.70">
    <property type="match status" value="1"/>
</dbReference>
<evidence type="ECO:0000256" key="1">
    <source>
        <dbReference type="SAM" id="Phobius"/>
    </source>
</evidence>
<feature type="transmembrane region" description="Helical" evidence="1">
    <location>
        <begin position="61"/>
        <end position="83"/>
    </location>
</feature>
<evidence type="ECO:0000313" key="4">
    <source>
        <dbReference type="Proteomes" id="UP001500326"/>
    </source>
</evidence>
<feature type="transmembrane region" description="Helical" evidence="1">
    <location>
        <begin position="136"/>
        <end position="156"/>
    </location>
</feature>
<dbReference type="RefSeq" id="WP_344065111.1">
    <property type="nucleotide sequence ID" value="NZ_BAAAOH010000001.1"/>
</dbReference>
<keyword evidence="1" id="KW-0812">Transmembrane</keyword>
<name>A0ABN2SZK8_9MICO</name>
<sequence>MIWDVVCTIVGAAIVIYGLSEIFLTLVHPHARGRLTRGIVAGIWSLTARFGRRARAASGPLAAITVVLAWAAIQAIGWALIYLPHVPEGFLYSDGMDPAGYPDVLEALYFSMVSLSTLGFGEVVPTDPVVRLLSPLQALTGFALLTGGATWLLQLFPTLARRRSTALYLTLLGRAHYAEQLGALDPVGPSAVLHTVAQQIASVRVDLSQSPESYYFREGEAPTSLGHALPVVAALADAAAQSPHADLRIAGSILDDALEDLVGCLRDNFGAEGESRADVMESFARDHS</sequence>
<protein>
    <recommendedName>
        <fullName evidence="2">Potassium channel domain-containing protein</fullName>
    </recommendedName>
</protein>
<keyword evidence="1" id="KW-0472">Membrane</keyword>
<comment type="caution">
    <text evidence="3">The sequence shown here is derived from an EMBL/GenBank/DDBJ whole genome shotgun (WGS) entry which is preliminary data.</text>
</comment>
<feature type="domain" description="Potassium channel" evidence="2">
    <location>
        <begin position="99"/>
        <end position="147"/>
    </location>
</feature>
<dbReference type="Proteomes" id="UP001500326">
    <property type="component" value="Unassembled WGS sequence"/>
</dbReference>
<accession>A0ABN2SZK8</accession>
<dbReference type="Pfam" id="PF07885">
    <property type="entry name" value="Ion_trans_2"/>
    <property type="match status" value="1"/>
</dbReference>
<evidence type="ECO:0000259" key="2">
    <source>
        <dbReference type="Pfam" id="PF07885"/>
    </source>
</evidence>
<dbReference type="EMBL" id="BAAAOH010000001">
    <property type="protein sequence ID" value="GAA1995319.1"/>
    <property type="molecule type" value="Genomic_DNA"/>
</dbReference>
<organism evidence="3 4">
    <name type="scientific">Microbacterium pumilum</name>
    <dbReference type="NCBI Taxonomy" id="344165"/>
    <lineage>
        <taxon>Bacteria</taxon>
        <taxon>Bacillati</taxon>
        <taxon>Actinomycetota</taxon>
        <taxon>Actinomycetes</taxon>
        <taxon>Micrococcales</taxon>
        <taxon>Microbacteriaceae</taxon>
        <taxon>Microbacterium</taxon>
    </lineage>
</organism>
<keyword evidence="4" id="KW-1185">Reference proteome</keyword>
<keyword evidence="1" id="KW-1133">Transmembrane helix</keyword>
<dbReference type="SUPFAM" id="SSF81324">
    <property type="entry name" value="Voltage-gated potassium channels"/>
    <property type="match status" value="1"/>
</dbReference>
<feature type="transmembrane region" description="Helical" evidence="1">
    <location>
        <begin position="6"/>
        <end position="27"/>
    </location>
</feature>
<reference evidence="3 4" key="1">
    <citation type="journal article" date="2019" name="Int. J. Syst. Evol. Microbiol.">
        <title>The Global Catalogue of Microorganisms (GCM) 10K type strain sequencing project: providing services to taxonomists for standard genome sequencing and annotation.</title>
        <authorList>
            <consortium name="The Broad Institute Genomics Platform"/>
            <consortium name="The Broad Institute Genome Sequencing Center for Infectious Disease"/>
            <person name="Wu L."/>
            <person name="Ma J."/>
        </authorList>
    </citation>
    <scope>NUCLEOTIDE SEQUENCE [LARGE SCALE GENOMIC DNA]</scope>
    <source>
        <strain evidence="3 4">JCM 14902</strain>
    </source>
</reference>
<proteinExistence type="predicted"/>
<gene>
    <name evidence="3" type="ORF">GCM10009777_34300</name>
</gene>
<dbReference type="InterPro" id="IPR013099">
    <property type="entry name" value="K_chnl_dom"/>
</dbReference>